<name>A0ABZ1IL75_9PSEU</name>
<accession>A0ABZ1IL75</accession>
<dbReference type="RefSeq" id="WP_326837341.1">
    <property type="nucleotide sequence ID" value="NZ_CP142149.1"/>
</dbReference>
<sequence>MADPRERTDLPAVRRLTVPEWLRGRLTDFRRAEAARRVLCEHDEAAPPCAICSVRYW</sequence>
<dbReference type="Proteomes" id="UP001330812">
    <property type="component" value="Chromosome"/>
</dbReference>
<evidence type="ECO:0000313" key="2">
    <source>
        <dbReference type="Proteomes" id="UP001330812"/>
    </source>
</evidence>
<keyword evidence="2" id="KW-1185">Reference proteome</keyword>
<gene>
    <name evidence="1" type="ORF">VSH64_21010</name>
</gene>
<protein>
    <submittedName>
        <fullName evidence="1">Uncharacterized protein</fullName>
    </submittedName>
</protein>
<reference evidence="1 2" key="1">
    <citation type="journal article" date="2015" name="Int. J. Syst. Evol. Microbiol.">
        <title>Amycolatopsis rhabdoformis sp. nov., an actinomycete isolated from a tropical forest soil.</title>
        <authorList>
            <person name="Souza W.R."/>
            <person name="Silva R.E."/>
            <person name="Goodfellow M."/>
            <person name="Busarakam K."/>
            <person name="Figueiro F.S."/>
            <person name="Ferreira D."/>
            <person name="Rodrigues-Filho E."/>
            <person name="Moraes L.A.B."/>
            <person name="Zucchi T.D."/>
        </authorList>
    </citation>
    <scope>NUCLEOTIDE SEQUENCE [LARGE SCALE GENOMIC DNA]</scope>
    <source>
        <strain evidence="1 2">NCIMB 14900</strain>
    </source>
</reference>
<proteinExistence type="predicted"/>
<organism evidence="1 2">
    <name type="scientific">Amycolatopsis rhabdoformis</name>
    <dbReference type="NCBI Taxonomy" id="1448059"/>
    <lineage>
        <taxon>Bacteria</taxon>
        <taxon>Bacillati</taxon>
        <taxon>Actinomycetota</taxon>
        <taxon>Actinomycetes</taxon>
        <taxon>Pseudonocardiales</taxon>
        <taxon>Pseudonocardiaceae</taxon>
        <taxon>Amycolatopsis</taxon>
    </lineage>
</organism>
<evidence type="ECO:0000313" key="1">
    <source>
        <dbReference type="EMBL" id="WSE34533.1"/>
    </source>
</evidence>
<dbReference type="EMBL" id="CP142149">
    <property type="protein sequence ID" value="WSE34533.1"/>
    <property type="molecule type" value="Genomic_DNA"/>
</dbReference>